<gene>
    <name evidence="6" type="ORF">ALP92_03790</name>
</gene>
<evidence type="ECO:0000313" key="6">
    <source>
        <dbReference type="EMBL" id="RMR05952.1"/>
    </source>
</evidence>
<comment type="function">
    <text evidence="4">Regulatory protein of the TOL plasmid xyl operons. XylS activates the xylXYZLTEGFJQKIH operon required for the degradation of toluene, m-xylene and p-xylene.</text>
</comment>
<dbReference type="GO" id="GO:0043565">
    <property type="term" value="F:sequence-specific DNA binding"/>
    <property type="evidence" value="ECO:0007669"/>
    <property type="project" value="InterPro"/>
</dbReference>
<dbReference type="RefSeq" id="WP_183138933.1">
    <property type="nucleotide sequence ID" value="NZ_RBPY01000207.1"/>
</dbReference>
<comment type="caution">
    <text evidence="6">The sequence shown here is derived from an EMBL/GenBank/DDBJ whole genome shotgun (WGS) entry which is preliminary data.</text>
</comment>
<dbReference type="Pfam" id="PF12852">
    <property type="entry name" value="Cupin_6"/>
    <property type="match status" value="1"/>
</dbReference>
<reference evidence="6 7" key="1">
    <citation type="submission" date="2018-08" db="EMBL/GenBank/DDBJ databases">
        <title>Recombination of ecologically and evolutionarily significant loci maintains genetic cohesion in the Pseudomonas syringae species complex.</title>
        <authorList>
            <person name="Dillon M."/>
            <person name="Thakur S."/>
            <person name="Almeida R.N.D."/>
            <person name="Weir B.S."/>
            <person name="Guttman D.S."/>
        </authorList>
    </citation>
    <scope>NUCLEOTIDE SEQUENCE [LARGE SCALE GENOMIC DNA]</scope>
    <source>
        <strain evidence="6 7">ICMP 8670</strain>
    </source>
</reference>
<dbReference type="EMBL" id="RBRQ01000247">
    <property type="protein sequence ID" value="RMR05952.1"/>
    <property type="molecule type" value="Genomic_DNA"/>
</dbReference>
<proteinExistence type="predicted"/>
<dbReference type="Proteomes" id="UP000276615">
    <property type="component" value="Unassembled WGS sequence"/>
</dbReference>
<accession>A0A3M4RTU0</accession>
<evidence type="ECO:0000313" key="7">
    <source>
        <dbReference type="Proteomes" id="UP000276615"/>
    </source>
</evidence>
<keyword evidence="3" id="KW-0804">Transcription</keyword>
<dbReference type="InterPro" id="IPR050204">
    <property type="entry name" value="AraC_XylS_family_regulators"/>
</dbReference>
<dbReference type="GO" id="GO:0003700">
    <property type="term" value="F:DNA-binding transcription factor activity"/>
    <property type="evidence" value="ECO:0007669"/>
    <property type="project" value="InterPro"/>
</dbReference>
<dbReference type="Pfam" id="PF12833">
    <property type="entry name" value="HTH_18"/>
    <property type="match status" value="1"/>
</dbReference>
<evidence type="ECO:0000256" key="1">
    <source>
        <dbReference type="ARBA" id="ARBA00023015"/>
    </source>
</evidence>
<keyword evidence="2" id="KW-0238">DNA-binding</keyword>
<dbReference type="PANTHER" id="PTHR46796">
    <property type="entry name" value="HTH-TYPE TRANSCRIPTIONAL ACTIVATOR RHAS-RELATED"/>
    <property type="match status" value="1"/>
</dbReference>
<evidence type="ECO:0000256" key="2">
    <source>
        <dbReference type="ARBA" id="ARBA00023125"/>
    </source>
</evidence>
<feature type="domain" description="HTH araC/xylS-type" evidence="5">
    <location>
        <begin position="234"/>
        <end position="332"/>
    </location>
</feature>
<evidence type="ECO:0000256" key="3">
    <source>
        <dbReference type="ARBA" id="ARBA00023163"/>
    </source>
</evidence>
<organism evidence="6 7">
    <name type="scientific">Pseudomonas syringae pv. primulae</name>
    <dbReference type="NCBI Taxonomy" id="251707"/>
    <lineage>
        <taxon>Bacteria</taxon>
        <taxon>Pseudomonadati</taxon>
        <taxon>Pseudomonadota</taxon>
        <taxon>Gammaproteobacteria</taxon>
        <taxon>Pseudomonadales</taxon>
        <taxon>Pseudomonadaceae</taxon>
        <taxon>Pseudomonas</taxon>
    </lineage>
</organism>
<dbReference type="PANTHER" id="PTHR46796:SF7">
    <property type="entry name" value="ARAC FAMILY TRANSCRIPTIONAL REGULATOR"/>
    <property type="match status" value="1"/>
</dbReference>
<protein>
    <submittedName>
        <fullName evidence="6">Helix-turn-helix, AraC type transcriptional regulator</fullName>
    </submittedName>
</protein>
<evidence type="ECO:0000256" key="4">
    <source>
        <dbReference type="ARBA" id="ARBA00037345"/>
    </source>
</evidence>
<dbReference type="InterPro" id="IPR009057">
    <property type="entry name" value="Homeodomain-like_sf"/>
</dbReference>
<sequence>MESYAKLLLNGLHEHQPALPELDLLARVRIGGVLKGEAELRAPWGIDLPQSERTVVLYFVRAGSCYVQSTEGGSQVLTEGDALLVPRPVSIAMSDQLTSPRSSLYDMINGVVDDVESADEQLKMFFQASVPYGGTGVLTHITTLRLFIDKNFPASLLSGLPTMIVSRGYAVRNGEFLASILDQISSKGSLGYLGQAIAIRLSEGVLVDFLQDHLHALSTRRPGVHSALGDSAINKAVGAVQKNPGHEWSVVSLASIAGLSRSVFMDRFTKVVGETPNHYVLGTRMTLAADLLLNTSLSLALICGQIGYNSESSFVRAFHKWAGTTPGRYRSCARRGG</sequence>
<evidence type="ECO:0000259" key="5">
    <source>
        <dbReference type="PROSITE" id="PS01124"/>
    </source>
</evidence>
<dbReference type="Gene3D" id="1.10.10.60">
    <property type="entry name" value="Homeodomain-like"/>
    <property type="match status" value="2"/>
</dbReference>
<dbReference type="SMART" id="SM00342">
    <property type="entry name" value="HTH_ARAC"/>
    <property type="match status" value="1"/>
</dbReference>
<dbReference type="InterPro" id="IPR032783">
    <property type="entry name" value="AraC_lig"/>
</dbReference>
<dbReference type="PROSITE" id="PS01124">
    <property type="entry name" value="HTH_ARAC_FAMILY_2"/>
    <property type="match status" value="1"/>
</dbReference>
<dbReference type="InterPro" id="IPR018060">
    <property type="entry name" value="HTH_AraC"/>
</dbReference>
<dbReference type="SUPFAM" id="SSF46689">
    <property type="entry name" value="Homeodomain-like"/>
    <property type="match status" value="2"/>
</dbReference>
<name>A0A3M4RTU0_9PSED</name>
<keyword evidence="1" id="KW-0805">Transcription regulation</keyword>
<dbReference type="AlphaFoldDB" id="A0A3M4RTU0"/>